<keyword evidence="3" id="KW-1005">Bacterial flagellum biogenesis</keyword>
<dbReference type="SUPFAM" id="SSF140566">
    <property type="entry name" value="FlgN-like"/>
    <property type="match status" value="1"/>
</dbReference>
<dbReference type="Gene3D" id="1.20.58.300">
    <property type="entry name" value="FlgN-like"/>
    <property type="match status" value="1"/>
</dbReference>
<dbReference type="Pfam" id="PF05130">
    <property type="entry name" value="FlgN"/>
    <property type="match status" value="1"/>
</dbReference>
<accession>A0ABQ0K204</accession>
<keyword evidence="5" id="KW-1185">Reference proteome</keyword>
<keyword evidence="4" id="KW-0966">Cell projection</keyword>
<dbReference type="InterPro" id="IPR007809">
    <property type="entry name" value="FlgN-like"/>
</dbReference>
<dbReference type="Proteomes" id="UP000032309">
    <property type="component" value="Unassembled WGS sequence"/>
</dbReference>
<dbReference type="EMBL" id="BAFN01000001">
    <property type="protein sequence ID" value="GAN35090.1"/>
    <property type="molecule type" value="Genomic_DNA"/>
</dbReference>
<evidence type="ECO:0000256" key="1">
    <source>
        <dbReference type="ARBA" id="ARBA00002397"/>
    </source>
</evidence>
<dbReference type="RefSeq" id="WP_052565074.1">
    <property type="nucleotide sequence ID" value="NZ_BAFN01000001.1"/>
</dbReference>
<evidence type="ECO:0000313" key="4">
    <source>
        <dbReference type="EMBL" id="GAN35090.1"/>
    </source>
</evidence>
<comment type="function">
    <text evidence="1">Required for the efficient initiation of filament assembly.</text>
</comment>
<comment type="similarity">
    <text evidence="2">Belongs to the FlgN family.</text>
</comment>
<keyword evidence="4" id="KW-0969">Cilium</keyword>
<keyword evidence="4" id="KW-0282">Flagellum</keyword>
<gene>
    <name evidence="4" type="ORF">BROSI_A3636</name>
</gene>
<evidence type="ECO:0000256" key="2">
    <source>
        <dbReference type="ARBA" id="ARBA00007703"/>
    </source>
</evidence>
<name>A0ABQ0K204_9BACT</name>
<proteinExistence type="inferred from homology"/>
<evidence type="ECO:0000256" key="3">
    <source>
        <dbReference type="ARBA" id="ARBA00022795"/>
    </source>
</evidence>
<evidence type="ECO:0000313" key="5">
    <source>
        <dbReference type="Proteomes" id="UP000032309"/>
    </source>
</evidence>
<comment type="caution">
    <text evidence="4">The sequence shown here is derived from an EMBL/GenBank/DDBJ whole genome shotgun (WGS) entry which is preliminary data.</text>
</comment>
<dbReference type="InterPro" id="IPR036679">
    <property type="entry name" value="FlgN-like_sf"/>
</dbReference>
<reference evidence="5" key="1">
    <citation type="journal article" date="2015" name="Genome Announc.">
        <title>Draft Genome Sequence of an Anaerobic Ammonium-Oxidizing Bacterium, "Candidatus Brocadia sinica".</title>
        <authorList>
            <person name="Oshiki M."/>
            <person name="Shinyako-Hata K."/>
            <person name="Satoh H."/>
            <person name="Okabe S."/>
        </authorList>
    </citation>
    <scope>NUCLEOTIDE SEQUENCE [LARGE SCALE GENOMIC DNA]</scope>
    <source>
        <strain evidence="5">JPN1</strain>
    </source>
</reference>
<sequence length="166" mass="19448">MNTLLDKLTETIDRLSIIYDELLETAKTKQCCLISGNIEELEMLLYQEKNQTEIAQLLEEKRQNIINSYCKENHAQRKNVTMRSLMNNMDNLHRERVGSLLNKLTLSMKQLQQVNQTNTTLTHYSLDITEDIIKIFCPSAFQYSVYHHTGKIQEHEMPMVLIDTEI</sequence>
<protein>
    <submittedName>
        <fullName evidence="4">Flagella synthesis protein</fullName>
    </submittedName>
</protein>
<organism evidence="4 5">
    <name type="scientific">Candidatus Brocadia sinica JPN1</name>
    <dbReference type="NCBI Taxonomy" id="1197129"/>
    <lineage>
        <taxon>Bacteria</taxon>
        <taxon>Pseudomonadati</taxon>
        <taxon>Planctomycetota</taxon>
        <taxon>Candidatus Brocadiia</taxon>
        <taxon>Candidatus Brocadiales</taxon>
        <taxon>Candidatus Brocadiaceae</taxon>
        <taxon>Candidatus Brocadia</taxon>
    </lineage>
</organism>